<dbReference type="GO" id="GO:0000289">
    <property type="term" value="P:nuclear-transcribed mRNA poly(A) tail shortening"/>
    <property type="evidence" value="ECO:0007669"/>
    <property type="project" value="UniProtKB-ARBA"/>
</dbReference>
<dbReference type="InterPro" id="IPR007282">
    <property type="entry name" value="NOT2/3/5_C"/>
</dbReference>
<comment type="similarity">
    <text evidence="1">Belongs to the CNOT2/3/5 family.</text>
</comment>
<dbReference type="Gene3D" id="2.30.30.1020">
    <property type="entry name" value="CCR4-NOT complex subunit 2/3/5, C-terminal domain"/>
    <property type="match status" value="1"/>
</dbReference>
<feature type="compositionally biased region" description="Pro residues" evidence="4">
    <location>
        <begin position="132"/>
        <end position="141"/>
    </location>
</feature>
<gene>
    <name evidence="6" type="primary">NOT5_2</name>
    <name evidence="6" type="ORF">BGW38_006562</name>
</gene>
<comment type="caution">
    <text evidence="6">The sequence shown here is derived from an EMBL/GenBank/DDBJ whole genome shotgun (WGS) entry which is preliminary data.</text>
</comment>
<feature type="region of interest" description="Disordered" evidence="4">
    <location>
        <begin position="119"/>
        <end position="147"/>
    </location>
</feature>
<dbReference type="PANTHER" id="PTHR23326">
    <property type="entry name" value="CCR4 NOT-RELATED"/>
    <property type="match status" value="1"/>
</dbReference>
<evidence type="ECO:0000256" key="2">
    <source>
        <dbReference type="ARBA" id="ARBA00023015"/>
    </source>
</evidence>
<keyword evidence="7" id="KW-1185">Reference proteome</keyword>
<evidence type="ECO:0000259" key="5">
    <source>
        <dbReference type="Pfam" id="PF04153"/>
    </source>
</evidence>
<proteinExistence type="inferred from homology"/>
<evidence type="ECO:0000313" key="7">
    <source>
        <dbReference type="Proteomes" id="UP000780801"/>
    </source>
</evidence>
<dbReference type="AlphaFoldDB" id="A0A9P6KAP6"/>
<feature type="domain" description="NOT2/NOT3/NOT5 C-terminal" evidence="5">
    <location>
        <begin position="185"/>
        <end position="312"/>
    </location>
</feature>
<evidence type="ECO:0000256" key="3">
    <source>
        <dbReference type="ARBA" id="ARBA00023163"/>
    </source>
</evidence>
<dbReference type="OrthoDB" id="293823at2759"/>
<dbReference type="FunFam" id="2.30.30.1020:FF:000006">
    <property type="entry name" value="CCR4-NOT transcription complex, subunit 3"/>
    <property type="match status" value="1"/>
</dbReference>
<dbReference type="GO" id="GO:0006355">
    <property type="term" value="P:regulation of DNA-templated transcription"/>
    <property type="evidence" value="ECO:0007669"/>
    <property type="project" value="InterPro"/>
</dbReference>
<name>A0A9P6KAP6_9FUNG</name>
<dbReference type="Proteomes" id="UP000780801">
    <property type="component" value="Unassembled WGS sequence"/>
</dbReference>
<protein>
    <submittedName>
        <fullName evidence="6">General negative regulator of transcription subunit 5</fullName>
    </submittedName>
</protein>
<accession>A0A9P6KAP6</accession>
<keyword evidence="3" id="KW-0804">Transcription</keyword>
<reference evidence="6" key="1">
    <citation type="journal article" date="2020" name="Fungal Divers.">
        <title>Resolving the Mortierellaceae phylogeny through synthesis of multi-gene phylogenetics and phylogenomics.</title>
        <authorList>
            <person name="Vandepol N."/>
            <person name="Liber J."/>
            <person name="Desiro A."/>
            <person name="Na H."/>
            <person name="Kennedy M."/>
            <person name="Barry K."/>
            <person name="Grigoriev I.V."/>
            <person name="Miller A.N."/>
            <person name="O'Donnell K."/>
            <person name="Stajich J.E."/>
            <person name="Bonito G."/>
        </authorList>
    </citation>
    <scope>NUCLEOTIDE SEQUENCE</scope>
    <source>
        <strain evidence="6">KOD1015</strain>
    </source>
</reference>
<dbReference type="Pfam" id="PF04153">
    <property type="entry name" value="NOT2_3_5_C"/>
    <property type="match status" value="1"/>
</dbReference>
<dbReference type="EMBL" id="JAABOA010004204">
    <property type="protein sequence ID" value="KAF9577931.1"/>
    <property type="molecule type" value="Genomic_DNA"/>
</dbReference>
<organism evidence="6 7">
    <name type="scientific">Lunasporangiospora selenospora</name>
    <dbReference type="NCBI Taxonomy" id="979761"/>
    <lineage>
        <taxon>Eukaryota</taxon>
        <taxon>Fungi</taxon>
        <taxon>Fungi incertae sedis</taxon>
        <taxon>Mucoromycota</taxon>
        <taxon>Mortierellomycotina</taxon>
        <taxon>Mortierellomycetes</taxon>
        <taxon>Mortierellales</taxon>
        <taxon>Mortierellaceae</taxon>
        <taxon>Lunasporangiospora</taxon>
    </lineage>
</organism>
<evidence type="ECO:0000313" key="6">
    <source>
        <dbReference type="EMBL" id="KAF9577931.1"/>
    </source>
</evidence>
<evidence type="ECO:0000256" key="4">
    <source>
        <dbReference type="SAM" id="MobiDB-lite"/>
    </source>
</evidence>
<sequence>MPTTASTPSPAPSPIVAEAIVQSPSPPQQQQVTQEVGLVMDAPVAIQQDSPIFNSVVATGVDPLKAATIAEVIAEPTSEVQAQSPLSIHVPEDQSSVFFQQDGGANVHPSLALLQHVPPQQQQPLQQATQQPPQPRQPLSPSPSDTELRLPASLADLAHSFETSKERALSKDNTFFASQMLEASYNFLPEQIDTERPKLYTPKNPYPTPSYYPQTPPQDLFDSAAMFEKLDMDTLFFIFYYQQGTYQQYLAARELKRQSWRFHKKYLTWFQRHEEPKAITDDYEQGTYIYFDYEGTWCQRKKTDFRFEYRFLEDAELV</sequence>
<feature type="compositionally biased region" description="Low complexity" evidence="4">
    <location>
        <begin position="119"/>
        <end position="131"/>
    </location>
</feature>
<dbReference type="InterPro" id="IPR038635">
    <property type="entry name" value="CCR4-NOT_su2/3/5_C_sf"/>
</dbReference>
<dbReference type="GO" id="GO:0030015">
    <property type="term" value="C:CCR4-NOT core complex"/>
    <property type="evidence" value="ECO:0007669"/>
    <property type="project" value="InterPro"/>
</dbReference>
<dbReference type="InterPro" id="IPR040168">
    <property type="entry name" value="Not2/3/5"/>
</dbReference>
<keyword evidence="2" id="KW-0805">Transcription regulation</keyword>
<evidence type="ECO:0000256" key="1">
    <source>
        <dbReference type="ARBA" id="ARBA00007682"/>
    </source>
</evidence>